<sequence>MSTECRYICQRAANAIISEVGPYQVSSGALLGINQFIDEFLIQLLADCQSLDLSRIKASVFRLVPSTLGKNAIVEAELEVKTFTQVEPIDYDVYERMRTLGQSQPFPMKKCLPYLRDKCFGYCTLADKEDQQLWPSQRECQDLIISPIVAIYVTTVLEHLTEYILMTVALTAEIEETEIVRIKDLFLTLVDDLQVGLVFQSMDLRNKMEKQCFGARSTRFPRSFTPSFQDRLRGSSYSMALSNSYFGDPPFDESEVHSSNRPGAHAYIANDPAETNDSRHSASTMTKNISSDGSSSTTPSSNSKKAFKVFKNDYEDGNNSLSLNPSFSSVYGPDSSSANFDDLIRSGNTMRVSLTPKRLKSIEVKDQMVDDGPIPRNSAWKRRSSSVPRMSASAYVTKSPTPTPTSSPLPLMQPPLIETGIGNGYAATLSDVDLKHYTSAQRRQSKSKVSKAPHSKPSSKVPPSIERSLPTPTSSTSSTHLKARPTTPPPSSSPSLKTSDIVAASDQSTLDSAPLNCSASDYTASAAFATPTISTESTFEASSKPVLLSGDSGSRKSRENLQSQRGKGDESPTQQKGRLTTRTNLAAPVIDTDIKAESSAIDEELDPLQQPSKNHHHDHYQDQQRKASVIHADLTLRQTPTILSSGTDAPTKPESTQANTLHCGTSPLQPSDADNDRDDSKTATTTQIRLTTLKRITSAGTVGSTIKQLDQAMKLKTSSTSFGVDAKDDLSTTTSNRQHPLTSPTALQQKTASRRSAVLDKVLQFERAYSMDDMAQRRASSYIPRRERFMYLQHDTNMPNATTATKPPYGHHRVSVSIMAAAARFEAGKSVAIQTDDNKRTAPMVTRKSHFGRSTPFATEEEWFLPNAEKSQEQESEVVTWLLGEA</sequence>
<dbReference type="Gene3D" id="1.10.20.10">
    <property type="entry name" value="Histone, subunit A"/>
    <property type="match status" value="1"/>
</dbReference>
<dbReference type="EMBL" id="LT550481">
    <property type="protein sequence ID" value="SAL95881.1"/>
    <property type="molecule type" value="Genomic_DNA"/>
</dbReference>
<feature type="region of interest" description="Disordered" evidence="1">
    <location>
        <begin position="640"/>
        <end position="685"/>
    </location>
</feature>
<accession>A0A168L1W9</accession>
<evidence type="ECO:0000313" key="2">
    <source>
        <dbReference type="EMBL" id="SAL95881.1"/>
    </source>
</evidence>
<dbReference type="STRING" id="4829.A0A168L1W9"/>
<feature type="compositionally biased region" description="Pro residues" evidence="1">
    <location>
        <begin position="401"/>
        <end position="413"/>
    </location>
</feature>
<feature type="region of interest" description="Disordered" evidence="1">
    <location>
        <begin position="717"/>
        <end position="754"/>
    </location>
</feature>
<dbReference type="AlphaFoldDB" id="A0A168L1W9"/>
<keyword evidence="3" id="KW-1185">Reference proteome</keyword>
<organism evidence="2">
    <name type="scientific">Absidia glauca</name>
    <name type="common">Pin mould</name>
    <dbReference type="NCBI Taxonomy" id="4829"/>
    <lineage>
        <taxon>Eukaryota</taxon>
        <taxon>Fungi</taxon>
        <taxon>Fungi incertae sedis</taxon>
        <taxon>Mucoromycota</taxon>
        <taxon>Mucoromycotina</taxon>
        <taxon>Mucoromycetes</taxon>
        <taxon>Mucorales</taxon>
        <taxon>Cunninghamellaceae</taxon>
        <taxon>Absidia</taxon>
    </lineage>
</organism>
<feature type="region of interest" description="Disordered" evidence="1">
    <location>
        <begin position="535"/>
        <end position="590"/>
    </location>
</feature>
<reference evidence="2" key="1">
    <citation type="submission" date="2016-04" db="EMBL/GenBank/DDBJ databases">
        <authorList>
            <person name="Evans L.H."/>
            <person name="Alamgir A."/>
            <person name="Owens N."/>
            <person name="Weber N.D."/>
            <person name="Virtaneva K."/>
            <person name="Barbian K."/>
            <person name="Babar A."/>
            <person name="Rosenke K."/>
        </authorList>
    </citation>
    <scope>NUCLEOTIDE SEQUENCE [LARGE SCALE GENOMIC DNA]</scope>
    <source>
        <strain evidence="2">CBS 101.48</strain>
    </source>
</reference>
<dbReference type="OrthoDB" id="5382203at2759"/>
<gene>
    <name evidence="2" type="primary">ABSGL_01222.1 scaffold 1223</name>
</gene>
<dbReference type="InterPro" id="IPR009072">
    <property type="entry name" value="Histone-fold"/>
</dbReference>
<protein>
    <submittedName>
        <fullName evidence="2">Uncharacterized protein</fullName>
    </submittedName>
</protein>
<dbReference type="Proteomes" id="UP000078561">
    <property type="component" value="Unassembled WGS sequence"/>
</dbReference>
<feature type="compositionally biased region" description="Basic residues" evidence="1">
    <location>
        <begin position="443"/>
        <end position="454"/>
    </location>
</feature>
<evidence type="ECO:0000313" key="3">
    <source>
        <dbReference type="Proteomes" id="UP000078561"/>
    </source>
</evidence>
<feature type="region of interest" description="Disordered" evidence="1">
    <location>
        <begin position="438"/>
        <end position="499"/>
    </location>
</feature>
<name>A0A168L1W9_ABSGL</name>
<feature type="region of interest" description="Disordered" evidence="1">
    <location>
        <begin position="251"/>
        <end position="303"/>
    </location>
</feature>
<proteinExistence type="predicted"/>
<dbReference type="GO" id="GO:0046982">
    <property type="term" value="F:protein heterodimerization activity"/>
    <property type="evidence" value="ECO:0007669"/>
    <property type="project" value="InterPro"/>
</dbReference>
<feature type="compositionally biased region" description="Polar residues" evidence="1">
    <location>
        <begin position="560"/>
        <end position="584"/>
    </location>
</feature>
<feature type="region of interest" description="Disordered" evidence="1">
    <location>
        <begin position="369"/>
        <end position="415"/>
    </location>
</feature>
<dbReference type="InParanoid" id="A0A168L1W9"/>
<feature type="compositionally biased region" description="Low complexity" evidence="1">
    <location>
        <begin position="290"/>
        <end position="303"/>
    </location>
</feature>
<dbReference type="OMA" id="TECRYIC"/>
<feature type="compositionally biased region" description="Polar residues" evidence="1">
    <location>
        <begin position="731"/>
        <end position="751"/>
    </location>
</feature>
<feature type="compositionally biased region" description="Low complexity" evidence="1">
    <location>
        <begin position="455"/>
        <end position="479"/>
    </location>
</feature>
<feature type="compositionally biased region" description="Polar residues" evidence="1">
    <location>
        <begin position="640"/>
        <end position="669"/>
    </location>
</feature>
<evidence type="ECO:0000256" key="1">
    <source>
        <dbReference type="SAM" id="MobiDB-lite"/>
    </source>
</evidence>